<dbReference type="Proteomes" id="UP001457282">
    <property type="component" value="Unassembled WGS sequence"/>
</dbReference>
<accession>A0AAW1YEI9</accession>
<feature type="region of interest" description="Disordered" evidence="1">
    <location>
        <begin position="68"/>
        <end position="87"/>
    </location>
</feature>
<protein>
    <submittedName>
        <fullName evidence="2">Uncharacterized protein</fullName>
    </submittedName>
</protein>
<organism evidence="2 3">
    <name type="scientific">Rubus argutus</name>
    <name type="common">Southern blackberry</name>
    <dbReference type="NCBI Taxonomy" id="59490"/>
    <lineage>
        <taxon>Eukaryota</taxon>
        <taxon>Viridiplantae</taxon>
        <taxon>Streptophyta</taxon>
        <taxon>Embryophyta</taxon>
        <taxon>Tracheophyta</taxon>
        <taxon>Spermatophyta</taxon>
        <taxon>Magnoliopsida</taxon>
        <taxon>eudicotyledons</taxon>
        <taxon>Gunneridae</taxon>
        <taxon>Pentapetalae</taxon>
        <taxon>rosids</taxon>
        <taxon>fabids</taxon>
        <taxon>Rosales</taxon>
        <taxon>Rosaceae</taxon>
        <taxon>Rosoideae</taxon>
        <taxon>Rosoideae incertae sedis</taxon>
        <taxon>Rubus</taxon>
    </lineage>
</organism>
<reference evidence="2 3" key="1">
    <citation type="journal article" date="2023" name="G3 (Bethesda)">
        <title>A chromosome-length genome assembly and annotation of blackberry (Rubus argutus, cv. 'Hillquist').</title>
        <authorList>
            <person name="Bruna T."/>
            <person name="Aryal R."/>
            <person name="Dudchenko O."/>
            <person name="Sargent D.J."/>
            <person name="Mead D."/>
            <person name="Buti M."/>
            <person name="Cavallini A."/>
            <person name="Hytonen T."/>
            <person name="Andres J."/>
            <person name="Pham M."/>
            <person name="Weisz D."/>
            <person name="Mascagni F."/>
            <person name="Usai G."/>
            <person name="Natali L."/>
            <person name="Bassil N."/>
            <person name="Fernandez G.E."/>
            <person name="Lomsadze A."/>
            <person name="Armour M."/>
            <person name="Olukolu B."/>
            <person name="Poorten T."/>
            <person name="Britton C."/>
            <person name="Davik J."/>
            <person name="Ashrafi H."/>
            <person name="Aiden E.L."/>
            <person name="Borodovsky M."/>
            <person name="Worthington M."/>
        </authorList>
    </citation>
    <scope>NUCLEOTIDE SEQUENCE [LARGE SCALE GENOMIC DNA]</scope>
    <source>
        <strain evidence="2">PI 553951</strain>
    </source>
</reference>
<evidence type="ECO:0000313" key="2">
    <source>
        <dbReference type="EMBL" id="KAK9946634.1"/>
    </source>
</evidence>
<evidence type="ECO:0000256" key="1">
    <source>
        <dbReference type="SAM" id="MobiDB-lite"/>
    </source>
</evidence>
<name>A0AAW1YEI9_RUBAR</name>
<keyword evidence="3" id="KW-1185">Reference proteome</keyword>
<comment type="caution">
    <text evidence="2">The sequence shown here is derived from an EMBL/GenBank/DDBJ whole genome shotgun (WGS) entry which is preliminary data.</text>
</comment>
<sequence>MEPTTTPEIAKKLSNMLRLMMKRGKILGKSLNDFMLRHHTTLDSVRCRSLDDVHVSFVYPLEYEFSCSSSPPHHHRSRTPGHLRNSHNYNNRFLRHSRRAVYVPMMCENVMGSKTVPFCGADVVEPLRRRPRMRRVRITEWEPLFPLNSEEEEEEWHVDKAAQEFIDKFYRDLMLQKWNTAADRSML</sequence>
<dbReference type="Pfam" id="PF05553">
    <property type="entry name" value="DUF761"/>
    <property type="match status" value="1"/>
</dbReference>
<dbReference type="AlphaFoldDB" id="A0AAW1YEI9"/>
<dbReference type="PANTHER" id="PTHR33265">
    <property type="entry name" value="AVR9/CF-9 RAPIDLY ELICITED PROTEIN-RELATED"/>
    <property type="match status" value="1"/>
</dbReference>
<feature type="compositionally biased region" description="Basic residues" evidence="1">
    <location>
        <begin position="72"/>
        <end position="85"/>
    </location>
</feature>
<proteinExistence type="predicted"/>
<dbReference type="InterPro" id="IPR008480">
    <property type="entry name" value="DUF761_pln"/>
</dbReference>
<dbReference type="EMBL" id="JBEDUW010000002">
    <property type="protein sequence ID" value="KAK9946634.1"/>
    <property type="molecule type" value="Genomic_DNA"/>
</dbReference>
<gene>
    <name evidence="2" type="ORF">M0R45_012085</name>
</gene>
<dbReference type="PANTHER" id="PTHR33265:SF26">
    <property type="entry name" value="OS06G0554600 PROTEIN"/>
    <property type="match status" value="1"/>
</dbReference>
<evidence type="ECO:0000313" key="3">
    <source>
        <dbReference type="Proteomes" id="UP001457282"/>
    </source>
</evidence>